<gene>
    <name evidence="1" type="ORF">PORY_000466</name>
</gene>
<evidence type="ECO:0000313" key="2">
    <source>
        <dbReference type="Proteomes" id="UP000768646"/>
    </source>
</evidence>
<evidence type="ECO:0000313" key="1">
    <source>
        <dbReference type="EMBL" id="KAG4306478.1"/>
    </source>
</evidence>
<dbReference type="Proteomes" id="UP000768646">
    <property type="component" value="Unassembled WGS sequence"/>
</dbReference>
<accession>A0ACB7CFS7</accession>
<sequence>MSPSRLNIHSVTGEKIEVDINYKDLYLGTCTSIHDFEKLNRIGEGTYGVVYRAKDKRNNTIVALKAVRIFDNDRYSGIPITALREISLLRSLKHKNIISVLEVAVGKALDDIYMVEEYCEQDMASIMDAICVKYTQSEVKCLTKQLLEGVEYLHRQNIIHRDLKMSNLLLNSKGILKIADFGMAREYRESGMTPHVVTIWYRSPELLFGKKNYTSSVDLWSVGCIFGELINSVPLLPGQNETEQVQLIANLLGAPNEAIWPEFRKLPLSKHFHFFSNKSNMIKQKFSNQTCATKDLLNQFLTYDPEKRISAKTALNHEYFKESPQTQDPSLLPTFPEIRNQQKNDHKRPNKTISSKYNDYIFDSLDIEQSFGKRIKK</sequence>
<comment type="caution">
    <text evidence="1">The sequence shown here is derived from an EMBL/GenBank/DDBJ whole genome shotgun (WGS) entry which is preliminary data.</text>
</comment>
<reference evidence="1 2" key="1">
    <citation type="journal article" date="2021" name="Commun. Biol.">
        <title>Genomic insights into the host specific adaptation of the Pneumocystis genus.</title>
        <authorList>
            <person name="Cisse O.H."/>
            <person name="Ma L."/>
            <person name="Dekker J.P."/>
            <person name="Khil P.P."/>
            <person name="Youn J.-H."/>
            <person name="Brenchley J.M."/>
            <person name="Blair R."/>
            <person name="Pahar B."/>
            <person name="Chabe M."/>
            <person name="Van Rompay K.K.A."/>
            <person name="Keesler R."/>
            <person name="Sukura A."/>
            <person name="Hirsch V."/>
            <person name="Kutty G."/>
            <person name="Liu Y."/>
            <person name="Peng L."/>
            <person name="Chen J."/>
            <person name="Song J."/>
            <person name="Weissenbacher-Lang C."/>
            <person name="Xu J."/>
            <person name="Upham N.S."/>
            <person name="Stajich J.E."/>
            <person name="Cuomo C.A."/>
            <person name="Cushion M.T."/>
            <person name="Kovacs J.A."/>
        </authorList>
    </citation>
    <scope>NUCLEOTIDE SEQUENCE [LARGE SCALE GENOMIC DNA]</scope>
    <source>
        <strain evidence="1 2">RABM</strain>
    </source>
</reference>
<protein>
    <submittedName>
        <fullName evidence="1">Uncharacterized protein</fullName>
    </submittedName>
</protein>
<keyword evidence="2" id="KW-1185">Reference proteome</keyword>
<proteinExistence type="predicted"/>
<dbReference type="EMBL" id="JABTEG010000001">
    <property type="protein sequence ID" value="KAG4306478.1"/>
    <property type="molecule type" value="Genomic_DNA"/>
</dbReference>
<name>A0ACB7CFS7_9ASCO</name>
<organism evidence="1 2">
    <name type="scientific">Pneumocystis oryctolagi</name>
    <dbReference type="NCBI Taxonomy" id="42067"/>
    <lineage>
        <taxon>Eukaryota</taxon>
        <taxon>Fungi</taxon>
        <taxon>Dikarya</taxon>
        <taxon>Ascomycota</taxon>
        <taxon>Taphrinomycotina</taxon>
        <taxon>Pneumocystomycetes</taxon>
        <taxon>Pneumocystaceae</taxon>
        <taxon>Pneumocystis</taxon>
    </lineage>
</organism>